<dbReference type="GO" id="GO:0046210">
    <property type="term" value="P:nitric oxide catabolic process"/>
    <property type="evidence" value="ECO:0007669"/>
    <property type="project" value="TreeGrafter"/>
</dbReference>
<dbReference type="PROSITE" id="PS51384">
    <property type="entry name" value="FAD_FR"/>
    <property type="match status" value="1"/>
</dbReference>
<dbReference type="PANTHER" id="PTHR43396">
    <property type="entry name" value="FLAVOHEMOPROTEIN"/>
    <property type="match status" value="1"/>
</dbReference>
<evidence type="ECO:0000256" key="1">
    <source>
        <dbReference type="ARBA" id="ARBA00006401"/>
    </source>
</evidence>
<organism evidence="10 11">
    <name type="scientific">Olpidium bornovanus</name>
    <dbReference type="NCBI Taxonomy" id="278681"/>
    <lineage>
        <taxon>Eukaryota</taxon>
        <taxon>Fungi</taxon>
        <taxon>Fungi incertae sedis</taxon>
        <taxon>Olpidiomycota</taxon>
        <taxon>Olpidiomycotina</taxon>
        <taxon>Olpidiomycetes</taxon>
        <taxon>Olpidiales</taxon>
        <taxon>Olpidiaceae</taxon>
        <taxon>Olpidium</taxon>
    </lineage>
</organism>
<sequence>CAKNFTNHAAAPADPGPARTCTRGILHPGHPGEQLPGASFVQNVLAVVPAAGRAGRAQGGPPGSDSDNLNRVYFPGKAPCGRKHSPPAAGTSILAVNTDSAASSPLPGDPRLHNFRPRALAAPLAPRHEEGVQTEFAAGRDELAFDDFAVIALVKGSAPALAERGVEITTRFYERLFKLHPDLRSQAALAAAVHAYAANIDNLGALGPAQYPVVGENLLWAVKDVLGDAATPQLLDAWAAAYARLADIFIRAEADLDEIVSFYLTPQDGRALPKFKPGQHVSVRVFVPELRLYRPREYSLSDAPNDKMFRISVKREFAVDARHAGRVSNLLHEGSSEGSELEVTHPYGDFTLVRSLACNPDLDAETPVVLLGGGVGLTPLISMLSAIVEQGKT</sequence>
<evidence type="ECO:0000256" key="5">
    <source>
        <dbReference type="ARBA" id="ARBA00048649"/>
    </source>
</evidence>
<proteinExistence type="inferred from homology"/>
<dbReference type="InterPro" id="IPR039261">
    <property type="entry name" value="FNR_nucleotide-bd"/>
</dbReference>
<dbReference type="GO" id="GO:0071949">
    <property type="term" value="F:FAD binding"/>
    <property type="evidence" value="ECO:0007669"/>
    <property type="project" value="TreeGrafter"/>
</dbReference>
<dbReference type="GO" id="GO:0009636">
    <property type="term" value="P:response to toxic substance"/>
    <property type="evidence" value="ECO:0007669"/>
    <property type="project" value="UniProtKB-KW"/>
</dbReference>
<dbReference type="InterPro" id="IPR000971">
    <property type="entry name" value="Globin"/>
</dbReference>
<feature type="non-terminal residue" evidence="10">
    <location>
        <position position="1"/>
    </location>
</feature>
<feature type="domain" description="Globin" evidence="8">
    <location>
        <begin position="142"/>
        <end position="254"/>
    </location>
</feature>
<dbReference type="GO" id="GO:0008941">
    <property type="term" value="F:nitric oxide dioxygenase NAD(P)H activity"/>
    <property type="evidence" value="ECO:0007669"/>
    <property type="project" value="UniProtKB-EC"/>
</dbReference>
<name>A0A8H8DIU3_9FUNG</name>
<dbReference type="Gene3D" id="1.10.490.10">
    <property type="entry name" value="Globins"/>
    <property type="match status" value="2"/>
</dbReference>
<evidence type="ECO:0000259" key="8">
    <source>
        <dbReference type="PROSITE" id="PS01033"/>
    </source>
</evidence>
<evidence type="ECO:0000256" key="4">
    <source>
        <dbReference type="ARBA" id="ARBA00023027"/>
    </source>
</evidence>
<dbReference type="SUPFAM" id="SSF46458">
    <property type="entry name" value="Globin-like"/>
    <property type="match status" value="1"/>
</dbReference>
<keyword evidence="3" id="KW-0216">Detoxification</keyword>
<dbReference type="PROSITE" id="PS01033">
    <property type="entry name" value="GLOBIN"/>
    <property type="match status" value="1"/>
</dbReference>
<evidence type="ECO:0000256" key="6">
    <source>
        <dbReference type="ARBA" id="ARBA00049433"/>
    </source>
</evidence>
<evidence type="ECO:0000313" key="11">
    <source>
        <dbReference type="Proteomes" id="UP000673691"/>
    </source>
</evidence>
<dbReference type="GO" id="GO:0019825">
    <property type="term" value="F:oxygen binding"/>
    <property type="evidence" value="ECO:0007669"/>
    <property type="project" value="InterPro"/>
</dbReference>
<dbReference type="InterPro" id="IPR009050">
    <property type="entry name" value="Globin-like_sf"/>
</dbReference>
<evidence type="ECO:0000259" key="9">
    <source>
        <dbReference type="PROSITE" id="PS51384"/>
    </source>
</evidence>
<comment type="catalytic activity">
    <reaction evidence="5">
        <text>2 nitric oxide + NADH + 2 O2 = 2 nitrate + NAD(+) + H(+)</text>
        <dbReference type="Rhea" id="RHEA:19469"/>
        <dbReference type="ChEBI" id="CHEBI:15378"/>
        <dbReference type="ChEBI" id="CHEBI:15379"/>
        <dbReference type="ChEBI" id="CHEBI:16480"/>
        <dbReference type="ChEBI" id="CHEBI:17632"/>
        <dbReference type="ChEBI" id="CHEBI:57540"/>
        <dbReference type="ChEBI" id="CHEBI:57945"/>
        <dbReference type="EC" id="1.14.12.17"/>
    </reaction>
</comment>
<keyword evidence="11" id="KW-1185">Reference proteome</keyword>
<comment type="caution">
    <text evidence="10">The sequence shown here is derived from an EMBL/GenBank/DDBJ whole genome shotgun (WGS) entry which is preliminary data.</text>
</comment>
<keyword evidence="4" id="KW-0520">NAD</keyword>
<dbReference type="GO" id="GO:0046872">
    <property type="term" value="F:metal ion binding"/>
    <property type="evidence" value="ECO:0007669"/>
    <property type="project" value="UniProtKB-KW"/>
</dbReference>
<feature type="domain" description="FAD-binding FR-type" evidence="9">
    <location>
        <begin position="232"/>
        <end position="353"/>
    </location>
</feature>
<evidence type="ECO:0000313" key="10">
    <source>
        <dbReference type="EMBL" id="KAG5460209.1"/>
    </source>
</evidence>
<dbReference type="InterPro" id="IPR017938">
    <property type="entry name" value="Riboflavin_synthase-like_b-brl"/>
</dbReference>
<feature type="region of interest" description="Disordered" evidence="7">
    <location>
        <begin position="54"/>
        <end position="90"/>
    </location>
</feature>
<evidence type="ECO:0000256" key="2">
    <source>
        <dbReference type="ARBA" id="ARBA00012229"/>
    </source>
</evidence>
<dbReference type="EC" id="1.14.12.17" evidence="2"/>
<accession>A0A8H8DIU3</accession>
<comment type="similarity">
    <text evidence="1">In the C-terminal section; belongs to the flavoprotein pyridine nucleotide cytochrome reductase family.</text>
</comment>
<gene>
    <name evidence="10" type="ORF">BJ554DRAFT_7767</name>
</gene>
<dbReference type="GO" id="GO:0071500">
    <property type="term" value="P:cellular response to nitrosative stress"/>
    <property type="evidence" value="ECO:0007669"/>
    <property type="project" value="TreeGrafter"/>
</dbReference>
<dbReference type="EMBL" id="JAEFCI010005576">
    <property type="protein sequence ID" value="KAG5460209.1"/>
    <property type="molecule type" value="Genomic_DNA"/>
</dbReference>
<dbReference type="InterPro" id="IPR012292">
    <property type="entry name" value="Globin/Proto"/>
</dbReference>
<protein>
    <recommendedName>
        <fullName evidence="2">nitric oxide dioxygenase</fullName>
        <ecNumber evidence="2">1.14.12.17</ecNumber>
    </recommendedName>
</protein>
<reference evidence="10 11" key="1">
    <citation type="journal article" name="Sci. Rep.">
        <title>Genome-scale phylogenetic analyses confirm Olpidium as the closest living zoosporic fungus to the non-flagellated, terrestrial fungi.</title>
        <authorList>
            <person name="Chang Y."/>
            <person name="Rochon D."/>
            <person name="Sekimoto S."/>
            <person name="Wang Y."/>
            <person name="Chovatia M."/>
            <person name="Sandor L."/>
            <person name="Salamov A."/>
            <person name="Grigoriev I.V."/>
            <person name="Stajich J.E."/>
            <person name="Spatafora J.W."/>
        </authorList>
    </citation>
    <scope>NUCLEOTIDE SEQUENCE [LARGE SCALE GENOMIC DNA]</scope>
    <source>
        <strain evidence="10">S191</strain>
    </source>
</reference>
<comment type="catalytic activity">
    <reaction evidence="6">
        <text>2 nitric oxide + NADPH + 2 O2 = 2 nitrate + NADP(+) + H(+)</text>
        <dbReference type="Rhea" id="RHEA:19465"/>
        <dbReference type="ChEBI" id="CHEBI:15378"/>
        <dbReference type="ChEBI" id="CHEBI:15379"/>
        <dbReference type="ChEBI" id="CHEBI:16480"/>
        <dbReference type="ChEBI" id="CHEBI:17632"/>
        <dbReference type="ChEBI" id="CHEBI:57783"/>
        <dbReference type="ChEBI" id="CHEBI:58349"/>
        <dbReference type="EC" id="1.14.12.17"/>
    </reaction>
</comment>
<dbReference type="Gene3D" id="2.40.30.10">
    <property type="entry name" value="Translation factors"/>
    <property type="match status" value="1"/>
</dbReference>
<dbReference type="InterPro" id="IPR017927">
    <property type="entry name" value="FAD-bd_FR_type"/>
</dbReference>
<dbReference type="OrthoDB" id="436496at2759"/>
<evidence type="ECO:0000256" key="3">
    <source>
        <dbReference type="ARBA" id="ARBA00022575"/>
    </source>
</evidence>
<dbReference type="SUPFAM" id="SSF52343">
    <property type="entry name" value="Ferredoxin reductase-like, C-terminal NADP-linked domain"/>
    <property type="match status" value="1"/>
</dbReference>
<dbReference type="SUPFAM" id="SSF63380">
    <property type="entry name" value="Riboflavin synthase domain-like"/>
    <property type="match status" value="1"/>
</dbReference>
<dbReference type="GO" id="GO:0020037">
    <property type="term" value="F:heme binding"/>
    <property type="evidence" value="ECO:0007669"/>
    <property type="project" value="InterPro"/>
</dbReference>
<dbReference type="Gene3D" id="3.40.50.80">
    <property type="entry name" value="Nucleotide-binding domain of ferredoxin-NADP reductase (FNR) module"/>
    <property type="match status" value="1"/>
</dbReference>
<feature type="non-terminal residue" evidence="10">
    <location>
        <position position="393"/>
    </location>
</feature>
<evidence type="ECO:0000256" key="7">
    <source>
        <dbReference type="SAM" id="MobiDB-lite"/>
    </source>
</evidence>
<dbReference type="Proteomes" id="UP000673691">
    <property type="component" value="Unassembled WGS sequence"/>
</dbReference>
<dbReference type="AlphaFoldDB" id="A0A8H8DIU3"/>
<dbReference type="PANTHER" id="PTHR43396:SF9">
    <property type="entry name" value="NITRIC OXIDE DIOXYGENASE"/>
    <property type="match status" value="1"/>
</dbReference>